<keyword evidence="3" id="KW-0805">Transcription regulation</keyword>
<accession>A0A4Q1BDH6</accession>
<dbReference type="VEuPathDB" id="FungiDB:TREMEDRAFT_61532"/>
<evidence type="ECO:0000256" key="6">
    <source>
        <dbReference type="SAM" id="Coils"/>
    </source>
</evidence>
<feature type="coiled-coil region" evidence="6">
    <location>
        <begin position="295"/>
        <end position="322"/>
    </location>
</feature>
<evidence type="ECO:0000259" key="8">
    <source>
        <dbReference type="SMART" id="SM01370"/>
    </source>
</evidence>
<dbReference type="PANTHER" id="PTHR12228:SF0">
    <property type="entry name" value="TATA-BOX BINDING PROTEIN ASSOCIATED FACTOR 7"/>
    <property type="match status" value="1"/>
</dbReference>
<feature type="region of interest" description="Disordered" evidence="7">
    <location>
        <begin position="657"/>
        <end position="740"/>
    </location>
</feature>
<keyword evidence="6" id="KW-0175">Coiled coil</keyword>
<feature type="region of interest" description="Disordered" evidence="7">
    <location>
        <begin position="1"/>
        <end position="128"/>
    </location>
</feature>
<feature type="domain" description="TAFII55 protein conserved region" evidence="8">
    <location>
        <begin position="169"/>
        <end position="321"/>
    </location>
</feature>
<feature type="compositionally biased region" description="Acidic residues" evidence="7">
    <location>
        <begin position="376"/>
        <end position="391"/>
    </location>
</feature>
<evidence type="ECO:0000313" key="9">
    <source>
        <dbReference type="EMBL" id="RXK35924.1"/>
    </source>
</evidence>
<dbReference type="EMBL" id="SDIL01000115">
    <property type="protein sequence ID" value="RXK35924.1"/>
    <property type="molecule type" value="Genomic_DNA"/>
</dbReference>
<name>A0A4Q1BDH6_TREME</name>
<reference evidence="9 10" key="1">
    <citation type="submission" date="2016-06" db="EMBL/GenBank/DDBJ databases">
        <title>Evolution of pathogenesis and genome organization in the Tremellales.</title>
        <authorList>
            <person name="Cuomo C."/>
            <person name="Litvintseva A."/>
            <person name="Heitman J."/>
            <person name="Chen Y."/>
            <person name="Sun S."/>
            <person name="Springer D."/>
            <person name="Dromer F."/>
            <person name="Young S."/>
            <person name="Zeng Q."/>
            <person name="Chapman S."/>
            <person name="Gujja S."/>
            <person name="Saif S."/>
            <person name="Birren B."/>
        </authorList>
    </citation>
    <scope>NUCLEOTIDE SEQUENCE [LARGE SCALE GENOMIC DNA]</scope>
    <source>
        <strain evidence="9 10">ATCC 28783</strain>
    </source>
</reference>
<dbReference type="SMART" id="SM01370">
    <property type="entry name" value="TAFII55_N"/>
    <property type="match status" value="1"/>
</dbReference>
<keyword evidence="4" id="KW-0804">Transcription</keyword>
<gene>
    <name evidence="9" type="ORF">M231_06800</name>
</gene>
<dbReference type="CDD" id="cd08047">
    <property type="entry name" value="TAF7"/>
    <property type="match status" value="1"/>
</dbReference>
<dbReference type="GO" id="GO:0051123">
    <property type="term" value="P:RNA polymerase II preinitiation complex assembly"/>
    <property type="evidence" value="ECO:0007669"/>
    <property type="project" value="TreeGrafter"/>
</dbReference>
<dbReference type="GO" id="GO:0005669">
    <property type="term" value="C:transcription factor TFIID complex"/>
    <property type="evidence" value="ECO:0007669"/>
    <property type="project" value="InterPro"/>
</dbReference>
<feature type="compositionally biased region" description="Polar residues" evidence="7">
    <location>
        <begin position="694"/>
        <end position="708"/>
    </location>
</feature>
<sequence length="740" mass="81046">MDPYYHASTAGPSQPPPPPHLAPPSPVPPYPPASTPYRHFPLPKPFPAFKSQSQVQHNQVDLTSPPPPSSSFPPHEPLLPARAPRTRPKDRGRGRGRGQLSGPRSASARQSTRISSRPTPVGGGGGNAGVSKLKLSFKASGSDPSTRKTSFLGEYDRELDDDPNEPLCFEEQWILRVPKEVAEGPNGLREIVKGKGKGMEGVEFKFLDSRRATFKFNGITYASKLVDLPSIIESQKTHDNRHLFKVADISQMLVVTQPVKDESTITSVPLKIDDFIWPHGITPPLRHVRKRRFRKRISRRTIEVVEEQVEELLKRDKEADESTFDLIEALPDPEAPDQYYIDYDSNVGWVHPEGGSEMGESEMYEDPGSVAQSMGEWEDGTEGEGEYEEDGLDRELANMLREEMNEGSDAGASGSEGEDEDEDEEATGGTEDEDDEETAEKKAKIRQFTSEIKNIEATIERKRAGFTGGNPIMQKRFEETLAGLLIDVERKAEARRVLQAELDAMKRPEQSPKVPSPSPISPVLQHLQTQPVQVEEGEDEDLFGDADAEGEEEVVQLDTIVPTPDQPIVVQHGPVKDPIVMDRVDDGGVEGGVLQVQNVIEEEGYEGERDMDDDEMAAMLEEELARPVDMDMDMNMDMDVDMGAGAGAGVGVGVGVDGAGEGEGGESDQILNTFVNPIGGDFGDSDGMGISEEIGNQDQQPKPQNVLGSFQVEGGVGRRRLAVEEEEDDDSDSDGDDSDD</sequence>
<dbReference type="STRING" id="5217.A0A4Q1BDH6"/>
<keyword evidence="5" id="KW-0539">Nucleus</keyword>
<comment type="similarity">
    <text evidence="2">Belongs to the TAF7 family.</text>
</comment>
<evidence type="ECO:0000256" key="7">
    <source>
        <dbReference type="SAM" id="MobiDB-lite"/>
    </source>
</evidence>
<evidence type="ECO:0000256" key="5">
    <source>
        <dbReference type="ARBA" id="ARBA00023242"/>
    </source>
</evidence>
<dbReference type="InterPro" id="IPR006751">
    <property type="entry name" value="TAFII55_prot_cons_reg"/>
</dbReference>
<evidence type="ECO:0000256" key="3">
    <source>
        <dbReference type="ARBA" id="ARBA00023015"/>
    </source>
</evidence>
<protein>
    <recommendedName>
        <fullName evidence="8">TAFII55 protein conserved region domain-containing protein</fullName>
    </recommendedName>
</protein>
<feature type="compositionally biased region" description="Acidic residues" evidence="7">
    <location>
        <begin position="724"/>
        <end position="740"/>
    </location>
</feature>
<feature type="compositionally biased region" description="Polar residues" evidence="7">
    <location>
        <begin position="102"/>
        <end position="118"/>
    </location>
</feature>
<evidence type="ECO:0000256" key="4">
    <source>
        <dbReference type="ARBA" id="ARBA00023163"/>
    </source>
</evidence>
<feature type="compositionally biased region" description="Polar residues" evidence="7">
    <location>
        <begin position="50"/>
        <end position="61"/>
    </location>
</feature>
<dbReference type="Proteomes" id="UP000289152">
    <property type="component" value="Unassembled WGS sequence"/>
</dbReference>
<proteinExistence type="inferred from homology"/>
<feature type="compositionally biased region" description="Acidic residues" evidence="7">
    <location>
        <begin position="416"/>
        <end position="438"/>
    </location>
</feature>
<dbReference type="InterPro" id="IPR037817">
    <property type="entry name" value="TAF7"/>
</dbReference>
<comment type="caution">
    <text evidence="9">The sequence shown here is derived from an EMBL/GenBank/DDBJ whole genome shotgun (WGS) entry which is preliminary data.</text>
</comment>
<feature type="region of interest" description="Disordered" evidence="7">
    <location>
        <begin position="405"/>
        <end position="450"/>
    </location>
</feature>
<dbReference type="Pfam" id="PF04658">
    <property type="entry name" value="TAFII55_N"/>
    <property type="match status" value="1"/>
</dbReference>
<dbReference type="AlphaFoldDB" id="A0A4Q1BDH6"/>
<keyword evidence="10" id="KW-1185">Reference proteome</keyword>
<evidence type="ECO:0000313" key="10">
    <source>
        <dbReference type="Proteomes" id="UP000289152"/>
    </source>
</evidence>
<comment type="subcellular location">
    <subcellularLocation>
        <location evidence="1">Nucleus</location>
    </subcellularLocation>
</comment>
<dbReference type="PANTHER" id="PTHR12228">
    <property type="entry name" value="TRANSCRIPTION INITIATION FACTOR TFIID 55 KD SUBUNIT-RELATED"/>
    <property type="match status" value="1"/>
</dbReference>
<evidence type="ECO:0000256" key="1">
    <source>
        <dbReference type="ARBA" id="ARBA00004123"/>
    </source>
</evidence>
<dbReference type="GO" id="GO:0016251">
    <property type="term" value="F:RNA polymerase II general transcription initiation factor activity"/>
    <property type="evidence" value="ECO:0007669"/>
    <property type="project" value="TreeGrafter"/>
</dbReference>
<dbReference type="OrthoDB" id="153872at2759"/>
<feature type="compositionally biased region" description="Pro residues" evidence="7">
    <location>
        <begin position="13"/>
        <end position="34"/>
    </location>
</feature>
<organism evidence="9 10">
    <name type="scientific">Tremella mesenterica</name>
    <name type="common">Jelly fungus</name>
    <dbReference type="NCBI Taxonomy" id="5217"/>
    <lineage>
        <taxon>Eukaryota</taxon>
        <taxon>Fungi</taxon>
        <taxon>Dikarya</taxon>
        <taxon>Basidiomycota</taxon>
        <taxon>Agaricomycotina</taxon>
        <taxon>Tremellomycetes</taxon>
        <taxon>Tremellales</taxon>
        <taxon>Tremellaceae</taxon>
        <taxon>Tremella</taxon>
    </lineage>
</organism>
<evidence type="ECO:0000256" key="2">
    <source>
        <dbReference type="ARBA" id="ARBA00009368"/>
    </source>
</evidence>
<dbReference type="InParanoid" id="A0A4Q1BDH6"/>
<feature type="region of interest" description="Disordered" evidence="7">
    <location>
        <begin position="351"/>
        <end position="391"/>
    </location>
</feature>
<feature type="compositionally biased region" description="Pro residues" evidence="7">
    <location>
        <begin position="64"/>
        <end position="77"/>
    </location>
</feature>